<dbReference type="Gene3D" id="3.40.50.300">
    <property type="entry name" value="P-loop containing nucleotide triphosphate hydrolases"/>
    <property type="match status" value="1"/>
</dbReference>
<evidence type="ECO:0000256" key="3">
    <source>
        <dbReference type="ARBA" id="ARBA00023125"/>
    </source>
</evidence>
<dbReference type="GO" id="GO:0140664">
    <property type="term" value="F:ATP-dependent DNA damage sensor activity"/>
    <property type="evidence" value="ECO:0007669"/>
    <property type="project" value="InterPro"/>
</dbReference>
<feature type="transmembrane region" description="Helical" evidence="4">
    <location>
        <begin position="132"/>
        <end position="150"/>
    </location>
</feature>
<dbReference type="Pfam" id="PF00488">
    <property type="entry name" value="MutS_V"/>
    <property type="match status" value="1"/>
</dbReference>
<keyword evidence="4" id="KW-1133">Transmembrane helix</keyword>
<dbReference type="AlphaFoldDB" id="A0A6C0IAS4"/>
<keyword evidence="4" id="KW-0472">Membrane</keyword>
<dbReference type="InterPro" id="IPR027417">
    <property type="entry name" value="P-loop_NTPase"/>
</dbReference>
<dbReference type="PANTHER" id="PTHR11361:SF34">
    <property type="entry name" value="DNA MISMATCH REPAIR PROTEIN MSH1, MITOCHONDRIAL"/>
    <property type="match status" value="1"/>
</dbReference>
<keyword evidence="2" id="KW-0067">ATP-binding</keyword>
<dbReference type="EMBL" id="MN740152">
    <property type="protein sequence ID" value="QHT89902.1"/>
    <property type="molecule type" value="Genomic_DNA"/>
</dbReference>
<dbReference type="GO" id="GO:0005634">
    <property type="term" value="C:nucleus"/>
    <property type="evidence" value="ECO:0007669"/>
    <property type="project" value="TreeGrafter"/>
</dbReference>
<dbReference type="PANTHER" id="PTHR11361">
    <property type="entry name" value="DNA MISMATCH REPAIR PROTEIN MUTS FAMILY MEMBER"/>
    <property type="match status" value="1"/>
</dbReference>
<feature type="domain" description="DNA mismatch repair proteins mutS family" evidence="5">
    <location>
        <begin position="336"/>
        <end position="504"/>
    </location>
</feature>
<dbReference type="GO" id="GO:0006298">
    <property type="term" value="P:mismatch repair"/>
    <property type="evidence" value="ECO:0007669"/>
    <property type="project" value="InterPro"/>
</dbReference>
<keyword evidence="3" id="KW-0238">DNA-binding</keyword>
<evidence type="ECO:0000256" key="1">
    <source>
        <dbReference type="ARBA" id="ARBA00022741"/>
    </source>
</evidence>
<organism evidence="6">
    <name type="scientific">viral metagenome</name>
    <dbReference type="NCBI Taxonomy" id="1070528"/>
    <lineage>
        <taxon>unclassified sequences</taxon>
        <taxon>metagenomes</taxon>
        <taxon>organismal metagenomes</taxon>
    </lineage>
</organism>
<protein>
    <recommendedName>
        <fullName evidence="5">DNA mismatch repair proteins mutS family domain-containing protein</fullName>
    </recommendedName>
</protein>
<accession>A0A6C0IAS4</accession>
<name>A0A6C0IAS4_9ZZZZ</name>
<keyword evidence="1" id="KW-0547">Nucleotide-binding</keyword>
<dbReference type="SMART" id="SM00534">
    <property type="entry name" value="MUTSac"/>
    <property type="match status" value="1"/>
</dbReference>
<evidence type="ECO:0000256" key="2">
    <source>
        <dbReference type="ARBA" id="ARBA00022840"/>
    </source>
</evidence>
<feature type="transmembrane region" description="Helical" evidence="4">
    <location>
        <begin position="185"/>
        <end position="206"/>
    </location>
</feature>
<evidence type="ECO:0000259" key="5">
    <source>
        <dbReference type="SMART" id="SM00534"/>
    </source>
</evidence>
<proteinExistence type="predicted"/>
<keyword evidence="4" id="KW-0812">Transmembrane</keyword>
<evidence type="ECO:0000256" key="4">
    <source>
        <dbReference type="SAM" id="Phobius"/>
    </source>
</evidence>
<dbReference type="InterPro" id="IPR045076">
    <property type="entry name" value="MutS"/>
</dbReference>
<dbReference type="GO" id="GO:0030983">
    <property type="term" value="F:mismatched DNA binding"/>
    <property type="evidence" value="ECO:0007669"/>
    <property type="project" value="InterPro"/>
</dbReference>
<dbReference type="InterPro" id="IPR000432">
    <property type="entry name" value="DNA_mismatch_repair_MutS_C"/>
</dbReference>
<sequence>MSFDPAHILHECQFNPSLVLGIKTNVGAGSVQRGLSRISTQPQVLTEKANHVLLIRDYLSKEPTAEAMLEAAFTDIHSAEDIFEDSQDGWKEKTSEQIFFEKDSNFAFLNQIPGIVALLVFLKVWLAPIFAVLSPVLIVILPFLMIKYVYKMDIPWFRYQGMLLQMLLGSDNTAALFSINGIGKILYFIISLSQTIVQPFLTAFAVNRLDILVREKGHKIQKCIHAGQRILDIYKAAGFDKVPEIPYEDWSVLNAGPHSLFAKDKDEGWTTKYLGIILGDCEVMFRLAQDKRFRAPVWLDKNSENLLSLSNFYDISLKNPKKSSVVFSSKTGHACLTGPNRGGKSSSLRGILQNILWAQTYGLVPCDRYEGRIFLWIVSSLRAEDRPGESSLFEREVEIAVDILKKAQSSHLGVGLVLIDELFHSTNPPDGEKSAHIFLSRLWPNRNLVSCISTHVYSLVEEADDSIQKLCCLAKINEKDNSIEYTYTLQPGICKVSSVDEVLRENGLRG</sequence>
<dbReference type="GO" id="GO:0005524">
    <property type="term" value="F:ATP binding"/>
    <property type="evidence" value="ECO:0007669"/>
    <property type="project" value="UniProtKB-KW"/>
</dbReference>
<dbReference type="SUPFAM" id="SSF52540">
    <property type="entry name" value="P-loop containing nucleoside triphosphate hydrolases"/>
    <property type="match status" value="1"/>
</dbReference>
<evidence type="ECO:0000313" key="6">
    <source>
        <dbReference type="EMBL" id="QHT89902.1"/>
    </source>
</evidence>
<reference evidence="6" key="1">
    <citation type="journal article" date="2020" name="Nature">
        <title>Giant virus diversity and host interactions through global metagenomics.</title>
        <authorList>
            <person name="Schulz F."/>
            <person name="Roux S."/>
            <person name="Paez-Espino D."/>
            <person name="Jungbluth S."/>
            <person name="Walsh D.A."/>
            <person name="Denef V.J."/>
            <person name="McMahon K.D."/>
            <person name="Konstantinidis K.T."/>
            <person name="Eloe-Fadrosh E.A."/>
            <person name="Kyrpides N.C."/>
            <person name="Woyke T."/>
        </authorList>
    </citation>
    <scope>NUCLEOTIDE SEQUENCE</scope>
    <source>
        <strain evidence="6">GVMAG-M-3300023184-62</strain>
    </source>
</reference>